<accession>A0A1H6BSS6</accession>
<sequence>MGILDGMTPKKLIIWILLAIGIGIVLFILMLYLTLKTKTTSLERITPYKESLKRELVTLRPVHIFELMEPTKSNYTYAMSDTNQYYFQVLESETGADIPLTKLKDSIPAGATIYFEKAVNYTNGVSGSSTPRFFGTISYKEKKYPIEFVWGRYTYKSHPENLRPGFTMDLAPWNNRVDTTIYYLPRGSF</sequence>
<evidence type="ECO:0000313" key="2">
    <source>
        <dbReference type="EMBL" id="SEG63748.1"/>
    </source>
</evidence>
<proteinExistence type="predicted"/>
<keyword evidence="1" id="KW-1133">Transmembrane helix</keyword>
<evidence type="ECO:0000256" key="1">
    <source>
        <dbReference type="SAM" id="Phobius"/>
    </source>
</evidence>
<feature type="transmembrane region" description="Helical" evidence="1">
    <location>
        <begin position="12"/>
        <end position="35"/>
    </location>
</feature>
<gene>
    <name evidence="2" type="ORF">SAMN05421877_111116</name>
</gene>
<organism evidence="2 3">
    <name type="scientific">Sphingobacterium lactis</name>
    <dbReference type="NCBI Taxonomy" id="797291"/>
    <lineage>
        <taxon>Bacteria</taxon>
        <taxon>Pseudomonadati</taxon>
        <taxon>Bacteroidota</taxon>
        <taxon>Sphingobacteriia</taxon>
        <taxon>Sphingobacteriales</taxon>
        <taxon>Sphingobacteriaceae</taxon>
        <taxon>Sphingobacterium</taxon>
    </lineage>
</organism>
<keyword evidence="1" id="KW-0812">Transmembrane</keyword>
<dbReference type="OrthoDB" id="708770at2"/>
<keyword evidence="3" id="KW-1185">Reference proteome</keyword>
<dbReference type="AlphaFoldDB" id="A0A1H6BSS6"/>
<keyword evidence="1" id="KW-0472">Membrane</keyword>
<evidence type="ECO:0000313" key="3">
    <source>
        <dbReference type="Proteomes" id="UP000236731"/>
    </source>
</evidence>
<reference evidence="3" key="1">
    <citation type="submission" date="2016-10" db="EMBL/GenBank/DDBJ databases">
        <authorList>
            <person name="Varghese N."/>
            <person name="Submissions S."/>
        </authorList>
    </citation>
    <scope>NUCLEOTIDE SEQUENCE [LARGE SCALE GENOMIC DNA]</scope>
    <source>
        <strain evidence="3">DSM 22361</strain>
    </source>
</reference>
<dbReference type="Proteomes" id="UP000236731">
    <property type="component" value="Unassembled WGS sequence"/>
</dbReference>
<protein>
    <submittedName>
        <fullName evidence="2">Uncharacterized protein</fullName>
    </submittedName>
</protein>
<dbReference type="RefSeq" id="WP_146060659.1">
    <property type="nucleotide sequence ID" value="NZ_CP049246.1"/>
</dbReference>
<dbReference type="EMBL" id="FNUT01000011">
    <property type="protein sequence ID" value="SEG63748.1"/>
    <property type="molecule type" value="Genomic_DNA"/>
</dbReference>
<name>A0A1H6BSS6_9SPHI</name>